<proteinExistence type="predicted"/>
<reference evidence="2 3" key="1">
    <citation type="submission" date="2018-01" db="EMBL/GenBank/DDBJ databases">
        <title>Bacillus asahii Genome sequencing and assembly.</title>
        <authorList>
            <person name="Jiang H."/>
            <person name="Feng Y."/>
            <person name="Zhao F."/>
            <person name="Lin X."/>
        </authorList>
    </citation>
    <scope>NUCLEOTIDE SEQUENCE [LARGE SCALE GENOMIC DNA]</scope>
    <source>
        <strain evidence="2 3">OM18</strain>
    </source>
</reference>
<sequence length="65" mass="8111">MELKNYKKEDLFYCYSIHLFHFLKANGFYYLFKDKNPSSDKFYWVFERTPKFLEALTMYTDNKNK</sequence>
<dbReference type="Proteomes" id="UP000283095">
    <property type="component" value="Chromosome"/>
</dbReference>
<feature type="domain" description="DUF5659" evidence="1">
    <location>
        <begin position="10"/>
        <end position="63"/>
    </location>
</feature>
<evidence type="ECO:0000313" key="2">
    <source>
        <dbReference type="EMBL" id="AZV43757.1"/>
    </source>
</evidence>
<dbReference type="EMBL" id="CP026095">
    <property type="protein sequence ID" value="AZV43757.1"/>
    <property type="molecule type" value="Genomic_DNA"/>
</dbReference>
<dbReference type="RefSeq" id="WP_127760870.1">
    <property type="nucleotide sequence ID" value="NZ_CP026095.1"/>
</dbReference>
<organism evidence="2 3">
    <name type="scientific">Peribacillus asahii</name>
    <dbReference type="NCBI Taxonomy" id="228899"/>
    <lineage>
        <taxon>Bacteria</taxon>
        <taxon>Bacillati</taxon>
        <taxon>Bacillota</taxon>
        <taxon>Bacilli</taxon>
        <taxon>Bacillales</taxon>
        <taxon>Bacillaceae</taxon>
        <taxon>Peribacillus</taxon>
    </lineage>
</organism>
<evidence type="ECO:0000313" key="3">
    <source>
        <dbReference type="Proteomes" id="UP000283095"/>
    </source>
</evidence>
<dbReference type="InterPro" id="IPR043718">
    <property type="entry name" value="DUF5659"/>
</dbReference>
<gene>
    <name evidence="2" type="ORF">BAOM_3148</name>
</gene>
<dbReference type="Pfam" id="PF18903">
    <property type="entry name" value="DUF5659"/>
    <property type="match status" value="1"/>
</dbReference>
<evidence type="ECO:0000259" key="1">
    <source>
        <dbReference type="Pfam" id="PF18903"/>
    </source>
</evidence>
<dbReference type="KEGG" id="pasa:BAOM_3148"/>
<protein>
    <recommendedName>
        <fullName evidence="1">DUF5659 domain-containing protein</fullName>
    </recommendedName>
</protein>
<name>A0A3Q9RPB5_9BACI</name>
<accession>A0A3Q9RPB5</accession>
<dbReference type="AlphaFoldDB" id="A0A3Q9RPB5"/>